<evidence type="ECO:0008006" key="3">
    <source>
        <dbReference type="Google" id="ProtNLM"/>
    </source>
</evidence>
<sequence>MTEAEWLICSDPAAMLGLLGPHVSARKLRLFGVACCRRTEVASRGALAGRGIDLAERLADGLESGEDLTRLRSDLLYEGFSDFDGFWQKRADMACWHQALAVFNALQDTDRFRAGERRPVLENLQEHHDELLSFALSMARKEAGPGAPPVFDRPDICRPDLTRVWTEAARAVAYYQRPDDCPNVTVVDMLTASETRRRRDDWVSALEADFRFEAEQLTILARDIFGDPFRPVTLDPAWLTSTVVALAEGIYADRAFDRLPILADALEEAGCGDPGVLSHCRGPGTHVRGCWVVDTLLKKNHEHGN</sequence>
<dbReference type="AlphaFoldDB" id="A0A6P2D9S4"/>
<dbReference type="KEGG" id="gms:SOIL9_14740"/>
<dbReference type="RefSeq" id="WP_232069782.1">
    <property type="nucleotide sequence ID" value="NZ_LR593886.1"/>
</dbReference>
<name>A0A6P2D9S4_9BACT</name>
<gene>
    <name evidence="1" type="ORF">SOIL9_14740</name>
</gene>
<dbReference type="Proteomes" id="UP000464178">
    <property type="component" value="Chromosome"/>
</dbReference>
<keyword evidence="2" id="KW-1185">Reference proteome</keyword>
<accession>A0A6P2D9S4</accession>
<dbReference type="EMBL" id="LR593886">
    <property type="protein sequence ID" value="VTR96240.1"/>
    <property type="molecule type" value="Genomic_DNA"/>
</dbReference>
<evidence type="ECO:0000313" key="1">
    <source>
        <dbReference type="EMBL" id="VTR96240.1"/>
    </source>
</evidence>
<evidence type="ECO:0000313" key="2">
    <source>
        <dbReference type="Proteomes" id="UP000464178"/>
    </source>
</evidence>
<reference evidence="1 2" key="1">
    <citation type="submission" date="2019-05" db="EMBL/GenBank/DDBJ databases">
        <authorList>
            <consortium name="Science for Life Laboratories"/>
        </authorList>
    </citation>
    <scope>NUCLEOTIDE SEQUENCE [LARGE SCALE GENOMIC DNA]</scope>
    <source>
        <strain evidence="1">Soil9</strain>
    </source>
</reference>
<organism evidence="1 2">
    <name type="scientific">Gemmata massiliana</name>
    <dbReference type="NCBI Taxonomy" id="1210884"/>
    <lineage>
        <taxon>Bacteria</taxon>
        <taxon>Pseudomonadati</taxon>
        <taxon>Planctomycetota</taxon>
        <taxon>Planctomycetia</taxon>
        <taxon>Gemmatales</taxon>
        <taxon>Gemmataceae</taxon>
        <taxon>Gemmata</taxon>
    </lineage>
</organism>
<proteinExistence type="predicted"/>
<protein>
    <recommendedName>
        <fullName evidence="3">SMI1/KNR4 family protein</fullName>
    </recommendedName>
</protein>